<reference evidence="1" key="2">
    <citation type="journal article" date="2015" name="Fish Shellfish Immunol.">
        <title>Early steps in the European eel (Anguilla anguilla)-Vibrio vulnificus interaction in the gills: Role of the RtxA13 toxin.</title>
        <authorList>
            <person name="Callol A."/>
            <person name="Pajuelo D."/>
            <person name="Ebbesson L."/>
            <person name="Teles M."/>
            <person name="MacKenzie S."/>
            <person name="Amaro C."/>
        </authorList>
    </citation>
    <scope>NUCLEOTIDE SEQUENCE</scope>
</reference>
<protein>
    <submittedName>
        <fullName evidence="1">Uncharacterized protein</fullName>
    </submittedName>
</protein>
<sequence length="46" mass="4833">MPPDSQEIPLPSVIAHVPPWSEDASLQTLLGLTIPTLQGTPNLGSL</sequence>
<dbReference type="AlphaFoldDB" id="A0A0E9T5P0"/>
<proteinExistence type="predicted"/>
<dbReference type="EMBL" id="GBXM01060589">
    <property type="protein sequence ID" value="JAH47988.1"/>
    <property type="molecule type" value="Transcribed_RNA"/>
</dbReference>
<name>A0A0E9T5P0_ANGAN</name>
<accession>A0A0E9T5P0</accession>
<evidence type="ECO:0000313" key="1">
    <source>
        <dbReference type="EMBL" id="JAH47988.1"/>
    </source>
</evidence>
<reference evidence="1" key="1">
    <citation type="submission" date="2014-11" db="EMBL/GenBank/DDBJ databases">
        <authorList>
            <person name="Amaro Gonzalez C."/>
        </authorList>
    </citation>
    <scope>NUCLEOTIDE SEQUENCE</scope>
</reference>
<organism evidence="1">
    <name type="scientific">Anguilla anguilla</name>
    <name type="common">European freshwater eel</name>
    <name type="synonym">Muraena anguilla</name>
    <dbReference type="NCBI Taxonomy" id="7936"/>
    <lineage>
        <taxon>Eukaryota</taxon>
        <taxon>Metazoa</taxon>
        <taxon>Chordata</taxon>
        <taxon>Craniata</taxon>
        <taxon>Vertebrata</taxon>
        <taxon>Euteleostomi</taxon>
        <taxon>Actinopterygii</taxon>
        <taxon>Neopterygii</taxon>
        <taxon>Teleostei</taxon>
        <taxon>Anguilliformes</taxon>
        <taxon>Anguillidae</taxon>
        <taxon>Anguilla</taxon>
    </lineage>
</organism>